<reference evidence="1 2" key="1">
    <citation type="journal article" date="2016" name="Front. Microbiol.">
        <title>Fuerstia marisgermanicae gen. nov., sp. nov., an Unusual Member of the Phylum Planctomycetes from the German Wadden Sea.</title>
        <authorList>
            <person name="Kohn T."/>
            <person name="Heuer A."/>
            <person name="Jogler M."/>
            <person name="Vollmers J."/>
            <person name="Boedeker C."/>
            <person name="Bunk B."/>
            <person name="Rast P."/>
            <person name="Borchert D."/>
            <person name="Glockner I."/>
            <person name="Freese H.M."/>
            <person name="Klenk H.P."/>
            <person name="Overmann J."/>
            <person name="Kaster A.K."/>
            <person name="Rohde M."/>
            <person name="Wiegand S."/>
            <person name="Jogler C."/>
        </authorList>
    </citation>
    <scope>NUCLEOTIDE SEQUENCE [LARGE SCALE GENOMIC DNA]</scope>
    <source>
        <strain evidence="1 2">NH11</strain>
    </source>
</reference>
<dbReference type="AlphaFoldDB" id="A0A1P8WMB0"/>
<evidence type="ECO:0000313" key="1">
    <source>
        <dbReference type="EMBL" id="APZ95198.1"/>
    </source>
</evidence>
<dbReference type="STRING" id="1891926.Fuma_04853"/>
<evidence type="ECO:0008006" key="3">
    <source>
        <dbReference type="Google" id="ProtNLM"/>
    </source>
</evidence>
<name>A0A1P8WMB0_9PLAN</name>
<protein>
    <recommendedName>
        <fullName evidence="3">DUF1800 domain-containing protein</fullName>
    </recommendedName>
</protein>
<dbReference type="InterPro" id="IPR014917">
    <property type="entry name" value="DUF1800"/>
</dbReference>
<proteinExistence type="predicted"/>
<dbReference type="KEGG" id="fmr:Fuma_04853"/>
<organism evidence="1 2">
    <name type="scientific">Fuerstiella marisgermanici</name>
    <dbReference type="NCBI Taxonomy" id="1891926"/>
    <lineage>
        <taxon>Bacteria</taxon>
        <taxon>Pseudomonadati</taxon>
        <taxon>Planctomycetota</taxon>
        <taxon>Planctomycetia</taxon>
        <taxon>Planctomycetales</taxon>
        <taxon>Planctomycetaceae</taxon>
        <taxon>Fuerstiella</taxon>
    </lineage>
</organism>
<evidence type="ECO:0000313" key="2">
    <source>
        <dbReference type="Proteomes" id="UP000187735"/>
    </source>
</evidence>
<dbReference type="OrthoDB" id="9772295at2"/>
<keyword evidence="2" id="KW-1185">Reference proteome</keyword>
<dbReference type="RefSeq" id="WP_077026397.1">
    <property type="nucleotide sequence ID" value="NZ_CP017641.1"/>
</dbReference>
<dbReference type="EMBL" id="CP017641">
    <property type="protein sequence ID" value="APZ95198.1"/>
    <property type="molecule type" value="Genomic_DNA"/>
</dbReference>
<dbReference type="Proteomes" id="UP000187735">
    <property type="component" value="Chromosome"/>
</dbReference>
<gene>
    <name evidence="1" type="ORF">Fuma_04853</name>
</gene>
<sequence>MNETIDPVWAWAEYQPTAHEPWDVRRAAHLFRRAGFGATRAELHAAVEAGSAATVDSIMQSTTEPSEFLKEVDALATATLATGDVQKLSAWWAYRMLATPAQLLEKMTLFWHGHFATSAAKVDDAQLMFAQNNLLREQALGDFSALLLEISRDPAMLVYLDSASNRKAHPNENYAREIMELFCLGEGNYTEQDIRELARCFTGWEIKREKFRFNRYQHDTGPKNVLGESGKFGGEKGVEIVAAQDAAPLFIATKLVTFFVMEEPQPTEDLIAPLAQELRDNDMQIAPVVRRILSSNLFCSNMAIGRKVRSPVEFAIGFLRSLEGSTNSYELAENLKTLGQGLLYPPSVKGWDGGRTWINSSTLLGRSNLIRHLLDSDKTRFGRESLADYLRSQGAQKFDDVIDLFEETLFAVKIPSAARDRVRQLAGNSGGEDKLKDAVHALCTLPEFQLG</sequence>
<accession>A0A1P8WMB0</accession>
<dbReference type="Pfam" id="PF08811">
    <property type="entry name" value="DUF1800"/>
    <property type="match status" value="1"/>
</dbReference>